<sequence length="524" mass="60154">MLANRVAALVLLSLAVACNVFPLLALAQTQNSQQSVTSKYPCAFIDTVNITGSYPHEQYGIGSNSTAQPFNNSYIYEWMIIPPELVAVYDFIIKNGIRVQTERHLRACVCKLKPCIRFCCSQGFFYSLENKTCSPISSIVDNFVDQDFMEIRFTNGSVGTISTSGHFLVHHGTPCEHMRTITKDNHYVHWTLHENGTIAYKNHLFSKHYCFSAFLESNKHNAMDWQWQPLACVPERLPFILGVREWTYAICLIITVICMIIILFVYLLCTDLRNTFYGVAIKSYTLCIIIGYSLLAHLTLTNPANMSKYACSKIPSFALLYLVLSFYILSFISFNFYLSFFGIILSNLMFWFIFFPIVIIAACWSFFVSFDLYNNRPVFGNEICWFDPRNWSILVYLYVPILLSCVFSGIFYILSLVKLSDGPDVDVNKLMASVSRNRFKSFWKFFGYTLSTWLVCMCSFAINCYRGERTHINYVVCLFIALHGFGSLYALVGKNQQIQNFLRKIEDEIDSDEIAEISMPMSNF</sequence>
<feature type="transmembrane region" description="Helical" evidence="13">
    <location>
        <begin position="471"/>
        <end position="492"/>
    </location>
</feature>
<keyword evidence="7" id="KW-0297">G-protein coupled receptor</keyword>
<keyword evidence="12" id="KW-0807">Transducer</keyword>
<dbReference type="GO" id="GO:0005886">
    <property type="term" value="C:plasma membrane"/>
    <property type="evidence" value="ECO:0007669"/>
    <property type="project" value="UniProtKB-SubCell"/>
</dbReference>
<feature type="domain" description="Methuselah N-terminal" evidence="15">
    <location>
        <begin position="42"/>
        <end position="232"/>
    </location>
</feature>
<evidence type="ECO:0000256" key="6">
    <source>
        <dbReference type="ARBA" id="ARBA00022989"/>
    </source>
</evidence>
<proteinExistence type="inferred from homology"/>
<dbReference type="SUPFAM" id="SSF63877">
    <property type="entry name" value="Methuselah ectodomain"/>
    <property type="match status" value="1"/>
</dbReference>
<evidence type="ECO:0000256" key="8">
    <source>
        <dbReference type="ARBA" id="ARBA00023136"/>
    </source>
</evidence>
<comment type="similarity">
    <text evidence="2">Belongs to the G-protein coupled receptor 2 family. Mth subfamily.</text>
</comment>
<evidence type="ECO:0000256" key="13">
    <source>
        <dbReference type="SAM" id="Phobius"/>
    </source>
</evidence>
<comment type="subcellular location">
    <subcellularLocation>
        <location evidence="1">Cell membrane</location>
        <topology evidence="1">Multi-pass membrane protein</topology>
    </subcellularLocation>
</comment>
<feature type="chain" id="PRO_5008398573" description="Methuselah N-terminal domain-containing protein" evidence="14">
    <location>
        <begin position="28"/>
        <end position="524"/>
    </location>
</feature>
<dbReference type="AlphaFoldDB" id="A0A1A9UJA5"/>
<evidence type="ECO:0000256" key="4">
    <source>
        <dbReference type="ARBA" id="ARBA00022692"/>
    </source>
</evidence>
<name>A0A1A9UJA5_GLOAU</name>
<evidence type="ECO:0000259" key="15">
    <source>
        <dbReference type="Pfam" id="PF06652"/>
    </source>
</evidence>
<feature type="transmembrane region" description="Helical" evidence="13">
    <location>
        <begin position="350"/>
        <end position="373"/>
    </location>
</feature>
<keyword evidence="4 13" id="KW-0812">Transmembrane</keyword>
<feature type="transmembrane region" description="Helical" evidence="13">
    <location>
        <begin position="393"/>
        <end position="414"/>
    </location>
</feature>
<evidence type="ECO:0000313" key="17">
    <source>
        <dbReference type="Proteomes" id="UP000078200"/>
    </source>
</evidence>
<dbReference type="GO" id="GO:0008528">
    <property type="term" value="F:G protein-coupled peptide receptor activity"/>
    <property type="evidence" value="ECO:0007669"/>
    <property type="project" value="TreeGrafter"/>
</dbReference>
<evidence type="ECO:0000256" key="12">
    <source>
        <dbReference type="ARBA" id="ARBA00023224"/>
    </source>
</evidence>
<keyword evidence="5 14" id="KW-0732">Signal</keyword>
<feature type="transmembrane region" description="Helical" evidence="13">
    <location>
        <begin position="276"/>
        <end position="298"/>
    </location>
</feature>
<feature type="transmembrane region" description="Helical" evidence="13">
    <location>
        <begin position="246"/>
        <end position="269"/>
    </location>
</feature>
<protein>
    <recommendedName>
        <fullName evidence="15">Methuselah N-terminal domain-containing protein</fullName>
    </recommendedName>
</protein>
<evidence type="ECO:0000256" key="1">
    <source>
        <dbReference type="ARBA" id="ARBA00004651"/>
    </source>
</evidence>
<keyword evidence="11" id="KW-0325">Glycoprotein</keyword>
<evidence type="ECO:0000256" key="2">
    <source>
        <dbReference type="ARBA" id="ARBA00008979"/>
    </source>
</evidence>
<dbReference type="EnsemblMetazoa" id="GAUT006645-RA">
    <property type="protein sequence ID" value="GAUT006645-PA"/>
    <property type="gene ID" value="GAUT006645"/>
</dbReference>
<dbReference type="InterPro" id="IPR036272">
    <property type="entry name" value="Methuselah_N_sf"/>
</dbReference>
<accession>A0A1A9UJA5</accession>
<feature type="transmembrane region" description="Helical" evidence="13">
    <location>
        <begin position="318"/>
        <end position="338"/>
    </location>
</feature>
<dbReference type="Proteomes" id="UP000078200">
    <property type="component" value="Unassembled WGS sequence"/>
</dbReference>
<dbReference type="InterPro" id="IPR051384">
    <property type="entry name" value="Mth_GPCR"/>
</dbReference>
<dbReference type="STRING" id="7395.A0A1A9UJA5"/>
<dbReference type="InterPro" id="IPR010596">
    <property type="entry name" value="Methuselah_N_dom"/>
</dbReference>
<dbReference type="InterPro" id="IPR044860">
    <property type="entry name" value="Methusela_ecto_dom_1"/>
</dbReference>
<dbReference type="PANTHER" id="PTHR47154">
    <property type="entry name" value="G-PROTEIN COUPLED RECEPTOR MTH-RELATED"/>
    <property type="match status" value="1"/>
</dbReference>
<evidence type="ECO:0000256" key="14">
    <source>
        <dbReference type="SAM" id="SignalP"/>
    </source>
</evidence>
<keyword evidence="6 13" id="KW-1133">Transmembrane helix</keyword>
<dbReference type="PROSITE" id="PS51257">
    <property type="entry name" value="PROKAR_LIPOPROTEIN"/>
    <property type="match status" value="1"/>
</dbReference>
<dbReference type="Gene3D" id="2.170.180.11">
    <property type="entry name" value="Methuselah ectodomain, domain 2"/>
    <property type="match status" value="1"/>
</dbReference>
<keyword evidence="3" id="KW-1003">Cell membrane</keyword>
<evidence type="ECO:0000256" key="5">
    <source>
        <dbReference type="ARBA" id="ARBA00022729"/>
    </source>
</evidence>
<keyword evidence="10" id="KW-0675">Receptor</keyword>
<feature type="signal peptide" evidence="14">
    <location>
        <begin position="1"/>
        <end position="27"/>
    </location>
</feature>
<keyword evidence="17" id="KW-1185">Reference proteome</keyword>
<dbReference type="VEuPathDB" id="VectorBase:GAUT006645"/>
<dbReference type="Gene3D" id="2.30.160.11">
    <property type="match status" value="1"/>
</dbReference>
<evidence type="ECO:0000313" key="16">
    <source>
        <dbReference type="EnsemblMetazoa" id="GAUT006645-PA"/>
    </source>
</evidence>
<evidence type="ECO:0000256" key="7">
    <source>
        <dbReference type="ARBA" id="ARBA00023040"/>
    </source>
</evidence>
<keyword evidence="8 13" id="KW-0472">Membrane</keyword>
<evidence type="ECO:0000256" key="10">
    <source>
        <dbReference type="ARBA" id="ARBA00023170"/>
    </source>
</evidence>
<dbReference type="InterPro" id="IPR023311">
    <property type="entry name" value="Methusela_ecto_dom_2"/>
</dbReference>
<evidence type="ECO:0000256" key="9">
    <source>
        <dbReference type="ARBA" id="ARBA00023157"/>
    </source>
</evidence>
<dbReference type="Pfam" id="PF06652">
    <property type="entry name" value="Methuselah_N"/>
    <property type="match status" value="1"/>
</dbReference>
<evidence type="ECO:0000256" key="11">
    <source>
        <dbReference type="ARBA" id="ARBA00023180"/>
    </source>
</evidence>
<dbReference type="Gene3D" id="1.20.1070.10">
    <property type="entry name" value="Rhodopsin 7-helix transmembrane proteins"/>
    <property type="match status" value="1"/>
</dbReference>
<reference evidence="16" key="1">
    <citation type="submission" date="2020-05" db="UniProtKB">
        <authorList>
            <consortium name="EnsemblMetazoa"/>
        </authorList>
    </citation>
    <scope>IDENTIFICATION</scope>
    <source>
        <strain evidence="16">TTRI</strain>
    </source>
</reference>
<keyword evidence="9" id="KW-1015">Disulfide bond</keyword>
<organism evidence="16 17">
    <name type="scientific">Glossina austeni</name>
    <name type="common">Savannah tsetse fly</name>
    <dbReference type="NCBI Taxonomy" id="7395"/>
    <lineage>
        <taxon>Eukaryota</taxon>
        <taxon>Metazoa</taxon>
        <taxon>Ecdysozoa</taxon>
        <taxon>Arthropoda</taxon>
        <taxon>Hexapoda</taxon>
        <taxon>Insecta</taxon>
        <taxon>Pterygota</taxon>
        <taxon>Neoptera</taxon>
        <taxon>Endopterygota</taxon>
        <taxon>Diptera</taxon>
        <taxon>Brachycera</taxon>
        <taxon>Muscomorpha</taxon>
        <taxon>Hippoboscoidea</taxon>
        <taxon>Glossinidae</taxon>
        <taxon>Glossina</taxon>
    </lineage>
</organism>
<evidence type="ECO:0000256" key="3">
    <source>
        <dbReference type="ARBA" id="ARBA00022475"/>
    </source>
</evidence>
<dbReference type="PANTHER" id="PTHR47154:SF2">
    <property type="entry name" value="G-PROTEIN COUPLED RECEPTOR MTH-RELATED"/>
    <property type="match status" value="1"/>
</dbReference>
<feature type="transmembrane region" description="Helical" evidence="13">
    <location>
        <begin position="445"/>
        <end position="465"/>
    </location>
</feature>